<reference evidence="1 2" key="1">
    <citation type="journal article" date="2014" name="Am. J. Bot.">
        <title>Genome assembly and annotation for red clover (Trifolium pratense; Fabaceae).</title>
        <authorList>
            <person name="Istvanek J."/>
            <person name="Jaros M."/>
            <person name="Krenek A."/>
            <person name="Repkova J."/>
        </authorList>
    </citation>
    <scope>NUCLEOTIDE SEQUENCE [LARGE SCALE GENOMIC DNA]</scope>
    <source>
        <strain evidence="2">cv. Tatra</strain>
        <tissue evidence="1">Young leaves</tissue>
    </source>
</reference>
<dbReference type="SUPFAM" id="SSF52540">
    <property type="entry name" value="P-loop containing nucleoside triphosphate hydrolases"/>
    <property type="match status" value="1"/>
</dbReference>
<proteinExistence type="predicted"/>
<dbReference type="STRING" id="57577.A0A2K3JYW1"/>
<evidence type="ECO:0000313" key="1">
    <source>
        <dbReference type="EMBL" id="PNX59251.1"/>
    </source>
</evidence>
<dbReference type="EMBL" id="ASHM01131170">
    <property type="protein sequence ID" value="PNX59251.1"/>
    <property type="molecule type" value="Genomic_DNA"/>
</dbReference>
<gene>
    <name evidence="1" type="ORF">L195_g059596</name>
</gene>
<dbReference type="PANTHER" id="PTHR23155:SF1211">
    <property type="entry name" value="OS09G0313500 PROTEIN"/>
    <property type="match status" value="1"/>
</dbReference>
<dbReference type="Proteomes" id="UP000236291">
    <property type="component" value="Unassembled WGS sequence"/>
</dbReference>
<dbReference type="GO" id="GO:0043531">
    <property type="term" value="F:ADP binding"/>
    <property type="evidence" value="ECO:0007669"/>
    <property type="project" value="InterPro"/>
</dbReference>
<dbReference type="InterPro" id="IPR044974">
    <property type="entry name" value="Disease_R_plants"/>
</dbReference>
<reference evidence="1 2" key="2">
    <citation type="journal article" date="2017" name="Front. Plant Sci.">
        <title>Gene Classification and Mining of Molecular Markers Useful in Red Clover (Trifolium pratense) Breeding.</title>
        <authorList>
            <person name="Istvanek J."/>
            <person name="Dluhosova J."/>
            <person name="Dluhos P."/>
            <person name="Patkova L."/>
            <person name="Nedelnik J."/>
            <person name="Repkova J."/>
        </authorList>
    </citation>
    <scope>NUCLEOTIDE SEQUENCE [LARGE SCALE GENOMIC DNA]</scope>
    <source>
        <strain evidence="2">cv. Tatra</strain>
        <tissue evidence="1">Young leaves</tissue>
    </source>
</reference>
<dbReference type="PANTHER" id="PTHR23155">
    <property type="entry name" value="DISEASE RESISTANCE PROTEIN RP"/>
    <property type="match status" value="1"/>
</dbReference>
<feature type="non-terminal residue" evidence="1">
    <location>
        <position position="175"/>
    </location>
</feature>
<organism evidence="1 2">
    <name type="scientific">Trifolium pratense</name>
    <name type="common">Red clover</name>
    <dbReference type="NCBI Taxonomy" id="57577"/>
    <lineage>
        <taxon>Eukaryota</taxon>
        <taxon>Viridiplantae</taxon>
        <taxon>Streptophyta</taxon>
        <taxon>Embryophyta</taxon>
        <taxon>Tracheophyta</taxon>
        <taxon>Spermatophyta</taxon>
        <taxon>Magnoliopsida</taxon>
        <taxon>eudicotyledons</taxon>
        <taxon>Gunneridae</taxon>
        <taxon>Pentapetalae</taxon>
        <taxon>rosids</taxon>
        <taxon>fabids</taxon>
        <taxon>Fabales</taxon>
        <taxon>Fabaceae</taxon>
        <taxon>Papilionoideae</taxon>
        <taxon>50 kb inversion clade</taxon>
        <taxon>NPAAA clade</taxon>
        <taxon>Hologalegina</taxon>
        <taxon>IRL clade</taxon>
        <taxon>Trifolieae</taxon>
        <taxon>Trifolium</taxon>
    </lineage>
</organism>
<dbReference type="AlphaFoldDB" id="A0A2K3JYW1"/>
<evidence type="ECO:0000313" key="2">
    <source>
        <dbReference type="Proteomes" id="UP000236291"/>
    </source>
</evidence>
<dbReference type="InterPro" id="IPR042197">
    <property type="entry name" value="Apaf_helical"/>
</dbReference>
<accession>A0A2K3JYW1</accession>
<dbReference type="Gene3D" id="1.10.8.430">
    <property type="entry name" value="Helical domain of apoptotic protease-activating factors"/>
    <property type="match status" value="1"/>
</dbReference>
<dbReference type="GO" id="GO:0098542">
    <property type="term" value="P:defense response to other organism"/>
    <property type="evidence" value="ECO:0007669"/>
    <property type="project" value="TreeGrafter"/>
</dbReference>
<sequence>MQERTIDGVKRAILITTRSKLMANNITTTTRRNTGIYASFASFKPHVLRGLNENESWSLFKSIRGGDVEENGMERKIVMDCGGVPFWIKFTAEFMKKPSGAATTEDVLKKEFLKELKLYYNKFPALQKMCFAFCSLFPRNHLIDVERLMHLWRAEGFVMDVDVPTAEAKLRGCFN</sequence>
<dbReference type="InterPro" id="IPR027417">
    <property type="entry name" value="P-loop_NTPase"/>
</dbReference>
<protein>
    <submittedName>
        <fullName evidence="1">CC-NBS-LRR resistance protein</fullName>
    </submittedName>
</protein>
<comment type="caution">
    <text evidence="1">The sequence shown here is derived from an EMBL/GenBank/DDBJ whole genome shotgun (WGS) entry which is preliminary data.</text>
</comment>
<name>A0A2K3JYW1_TRIPR</name>